<dbReference type="RefSeq" id="WP_157362790.1">
    <property type="nucleotide sequence ID" value="NZ_WOWS01000002.1"/>
</dbReference>
<dbReference type="Gene3D" id="3.40.50.1110">
    <property type="entry name" value="SGNH hydrolase"/>
    <property type="match status" value="1"/>
</dbReference>
<name>A0A6L6U8P9_9FLAO</name>
<evidence type="ECO:0008006" key="4">
    <source>
        <dbReference type="Google" id="ProtNLM"/>
    </source>
</evidence>
<feature type="transmembrane region" description="Helical" evidence="1">
    <location>
        <begin position="14"/>
        <end position="33"/>
    </location>
</feature>
<dbReference type="AlphaFoldDB" id="A0A6L6U8P9"/>
<protein>
    <recommendedName>
        <fullName evidence="4">DUF1574 domain-containing protein</fullName>
    </recommendedName>
</protein>
<keyword evidence="1" id="KW-1133">Transmembrane helix</keyword>
<sequence>MEQQNLYIFNFSKFIFKILISFLIICLIFNYSFEEHVIFKSEISGAFKVNKIINETKATEIPIFGSSRSLRSFVPSLLGENYFNYGIAGTQSNIWLFFLENELSKEKSTPIIINYDLNGLTYSDGDIANYIPNWNKTKGVLKSKGEIYYHVPFVKYFGKFELYSKYLLNNRMNLTKVTDNGGSFEKNVLTSKKFNELVKKRENTKAKFQINNNLNKKLNHLIKSTNREIIFVISPYHESYFKNYQNLNEAEAYLNELNDFKNVRVIDLRNFITDNSMFKNTTHLNYLGAVKFSEHIKNILPQN</sequence>
<reference evidence="2 3" key="1">
    <citation type="submission" date="2019-12" db="EMBL/GenBank/DDBJ databases">
        <authorList>
            <person name="Li J."/>
        </authorList>
    </citation>
    <scope>NUCLEOTIDE SEQUENCE [LARGE SCALE GENOMIC DNA]</scope>
    <source>
        <strain evidence="2 3">HL2-2</strain>
    </source>
</reference>
<accession>A0A6L6U8P9</accession>
<dbReference type="EMBL" id="WOWS01000002">
    <property type="protein sequence ID" value="MUU77886.1"/>
    <property type="molecule type" value="Genomic_DNA"/>
</dbReference>
<evidence type="ECO:0000256" key="1">
    <source>
        <dbReference type="SAM" id="Phobius"/>
    </source>
</evidence>
<keyword evidence="3" id="KW-1185">Reference proteome</keyword>
<dbReference type="InterPro" id="IPR036514">
    <property type="entry name" value="SGNH_hydro_sf"/>
</dbReference>
<dbReference type="GO" id="GO:0016788">
    <property type="term" value="F:hydrolase activity, acting on ester bonds"/>
    <property type="evidence" value="ECO:0007669"/>
    <property type="project" value="UniProtKB-ARBA"/>
</dbReference>
<comment type="caution">
    <text evidence="2">The sequence shown here is derived from an EMBL/GenBank/DDBJ whole genome shotgun (WGS) entry which is preliminary data.</text>
</comment>
<keyword evidence="1" id="KW-0472">Membrane</keyword>
<gene>
    <name evidence="2" type="ORF">GN138_05480</name>
</gene>
<evidence type="ECO:0000313" key="3">
    <source>
        <dbReference type="Proteomes" id="UP000478208"/>
    </source>
</evidence>
<proteinExistence type="predicted"/>
<dbReference type="SUPFAM" id="SSF52266">
    <property type="entry name" value="SGNH hydrolase"/>
    <property type="match status" value="1"/>
</dbReference>
<keyword evidence="1" id="KW-0812">Transmembrane</keyword>
<dbReference type="Proteomes" id="UP000478208">
    <property type="component" value="Unassembled WGS sequence"/>
</dbReference>
<evidence type="ECO:0000313" key="2">
    <source>
        <dbReference type="EMBL" id="MUU77886.1"/>
    </source>
</evidence>
<organism evidence="2 3">
    <name type="scientific">Winogradskyella endarachnes</name>
    <dbReference type="NCBI Taxonomy" id="2681965"/>
    <lineage>
        <taxon>Bacteria</taxon>
        <taxon>Pseudomonadati</taxon>
        <taxon>Bacteroidota</taxon>
        <taxon>Flavobacteriia</taxon>
        <taxon>Flavobacteriales</taxon>
        <taxon>Flavobacteriaceae</taxon>
        <taxon>Winogradskyella</taxon>
    </lineage>
</organism>